<proteinExistence type="predicted"/>
<keyword evidence="10" id="KW-0407">Ion channel</keyword>
<evidence type="ECO:0000313" key="15">
    <source>
        <dbReference type="EnsemblPlants" id="AET7Gv20388400.1"/>
    </source>
</evidence>
<keyword evidence="2" id="KW-0813">Transport</keyword>
<organism evidence="15 16">
    <name type="scientific">Aegilops tauschii subsp. strangulata</name>
    <name type="common">Goatgrass</name>
    <dbReference type="NCBI Taxonomy" id="200361"/>
    <lineage>
        <taxon>Eukaryota</taxon>
        <taxon>Viridiplantae</taxon>
        <taxon>Streptophyta</taxon>
        <taxon>Embryophyta</taxon>
        <taxon>Tracheophyta</taxon>
        <taxon>Spermatophyta</taxon>
        <taxon>Magnoliopsida</taxon>
        <taxon>Liliopsida</taxon>
        <taxon>Poales</taxon>
        <taxon>Poaceae</taxon>
        <taxon>BOP clade</taxon>
        <taxon>Pooideae</taxon>
        <taxon>Triticodae</taxon>
        <taxon>Triticeae</taxon>
        <taxon>Triticinae</taxon>
        <taxon>Aegilops</taxon>
    </lineage>
</organism>
<feature type="compositionally biased region" description="Gly residues" evidence="11">
    <location>
        <begin position="223"/>
        <end position="232"/>
    </location>
</feature>
<keyword evidence="13" id="KW-0732">Signal</keyword>
<evidence type="ECO:0000256" key="5">
    <source>
        <dbReference type="ARBA" id="ARBA00023065"/>
    </source>
</evidence>
<dbReference type="GO" id="GO:0016020">
    <property type="term" value="C:membrane"/>
    <property type="evidence" value="ECO:0007669"/>
    <property type="project" value="UniProtKB-SubCell"/>
</dbReference>
<evidence type="ECO:0000256" key="11">
    <source>
        <dbReference type="SAM" id="MobiDB-lite"/>
    </source>
</evidence>
<evidence type="ECO:0000256" key="10">
    <source>
        <dbReference type="ARBA" id="ARBA00023303"/>
    </source>
</evidence>
<reference evidence="15" key="5">
    <citation type="journal article" date="2021" name="G3 (Bethesda)">
        <title>Aegilops tauschii genome assembly Aet v5.0 features greater sequence contiguity and improved annotation.</title>
        <authorList>
            <person name="Wang L."/>
            <person name="Zhu T."/>
            <person name="Rodriguez J.C."/>
            <person name="Deal K.R."/>
            <person name="Dubcovsky J."/>
            <person name="McGuire P.E."/>
            <person name="Lux T."/>
            <person name="Spannagl M."/>
            <person name="Mayer K.F.X."/>
            <person name="Baldrich P."/>
            <person name="Meyers B.C."/>
            <person name="Huo N."/>
            <person name="Gu Y.Q."/>
            <person name="Zhou H."/>
            <person name="Devos K.M."/>
            <person name="Bennetzen J.L."/>
            <person name="Unver T."/>
            <person name="Budak H."/>
            <person name="Gulick P.J."/>
            <person name="Galiba G."/>
            <person name="Kalapos B."/>
            <person name="Nelson D.R."/>
            <person name="Li P."/>
            <person name="You F.M."/>
            <person name="Luo M.C."/>
            <person name="Dvorak J."/>
        </authorList>
    </citation>
    <scope>NUCLEOTIDE SEQUENCE [LARGE SCALE GENOMIC DNA]</scope>
    <source>
        <strain evidence="15">cv. AL8/78</strain>
    </source>
</reference>
<keyword evidence="6 12" id="KW-0472">Membrane</keyword>
<comment type="subcellular location">
    <subcellularLocation>
        <location evidence="1">Membrane</location>
        <topology evidence="1">Multi-pass membrane protein</topology>
    </subcellularLocation>
</comment>
<feature type="region of interest" description="Disordered" evidence="11">
    <location>
        <begin position="217"/>
        <end position="280"/>
    </location>
</feature>
<evidence type="ECO:0000256" key="13">
    <source>
        <dbReference type="SAM" id="SignalP"/>
    </source>
</evidence>
<keyword evidence="16" id="KW-1185">Reference proteome</keyword>
<feature type="transmembrane region" description="Helical" evidence="12">
    <location>
        <begin position="183"/>
        <end position="203"/>
    </location>
</feature>
<dbReference type="InterPro" id="IPR001320">
    <property type="entry name" value="Iontro_rcpt_C"/>
</dbReference>
<dbReference type="PANTHER" id="PTHR18966">
    <property type="entry name" value="IONOTROPIC GLUTAMATE RECEPTOR"/>
    <property type="match status" value="1"/>
</dbReference>
<evidence type="ECO:0000256" key="1">
    <source>
        <dbReference type="ARBA" id="ARBA00004141"/>
    </source>
</evidence>
<name>A0A453QZY0_AEGTS</name>
<keyword evidence="9" id="KW-1071">Ligand-gated ion channel</keyword>
<feature type="chain" id="PRO_5019317948" description="Ionotropic glutamate receptor C-terminal domain-containing protein" evidence="13">
    <location>
        <begin position="18"/>
        <end position="289"/>
    </location>
</feature>
<reference evidence="15" key="4">
    <citation type="submission" date="2019-03" db="UniProtKB">
        <authorList>
            <consortium name="EnsemblPlants"/>
        </authorList>
    </citation>
    <scope>IDENTIFICATION</scope>
</reference>
<evidence type="ECO:0000256" key="3">
    <source>
        <dbReference type="ARBA" id="ARBA00022692"/>
    </source>
</evidence>
<keyword evidence="5" id="KW-0406">Ion transport</keyword>
<evidence type="ECO:0000256" key="4">
    <source>
        <dbReference type="ARBA" id="ARBA00022989"/>
    </source>
</evidence>
<evidence type="ECO:0000256" key="9">
    <source>
        <dbReference type="ARBA" id="ARBA00023286"/>
    </source>
</evidence>
<dbReference type="Proteomes" id="UP000015105">
    <property type="component" value="Chromosome 7D"/>
</dbReference>
<dbReference type="Gramene" id="AET7Gv20388400.1">
    <property type="protein sequence ID" value="AET7Gv20388400.1"/>
    <property type="gene ID" value="AET7Gv20388400"/>
</dbReference>
<keyword evidence="3 12" id="KW-0812">Transmembrane</keyword>
<evidence type="ECO:0000256" key="6">
    <source>
        <dbReference type="ARBA" id="ARBA00023136"/>
    </source>
</evidence>
<dbReference type="SMART" id="SM00079">
    <property type="entry name" value="PBPe"/>
    <property type="match status" value="1"/>
</dbReference>
<accession>A0A453QZY0</accession>
<feature type="domain" description="Ionotropic glutamate receptor C-terminal" evidence="14">
    <location>
        <begin position="2"/>
        <end position="161"/>
    </location>
</feature>
<dbReference type="Gene3D" id="1.10.287.70">
    <property type="match status" value="1"/>
</dbReference>
<dbReference type="InterPro" id="IPR015683">
    <property type="entry name" value="Ionotropic_Glu_rcpt"/>
</dbReference>
<feature type="signal peptide" evidence="13">
    <location>
        <begin position="1"/>
        <end position="17"/>
    </location>
</feature>
<reference evidence="15" key="3">
    <citation type="journal article" date="2017" name="Nature">
        <title>Genome sequence of the progenitor of the wheat D genome Aegilops tauschii.</title>
        <authorList>
            <person name="Luo M.C."/>
            <person name="Gu Y.Q."/>
            <person name="Puiu D."/>
            <person name="Wang H."/>
            <person name="Twardziok S.O."/>
            <person name="Deal K.R."/>
            <person name="Huo N."/>
            <person name="Zhu T."/>
            <person name="Wang L."/>
            <person name="Wang Y."/>
            <person name="McGuire P.E."/>
            <person name="Liu S."/>
            <person name="Long H."/>
            <person name="Ramasamy R.K."/>
            <person name="Rodriguez J.C."/>
            <person name="Van S.L."/>
            <person name="Yuan L."/>
            <person name="Wang Z."/>
            <person name="Xia Z."/>
            <person name="Xiao L."/>
            <person name="Anderson O.D."/>
            <person name="Ouyang S."/>
            <person name="Liang Y."/>
            <person name="Zimin A.V."/>
            <person name="Pertea G."/>
            <person name="Qi P."/>
            <person name="Bennetzen J.L."/>
            <person name="Dai X."/>
            <person name="Dawson M.W."/>
            <person name="Muller H.G."/>
            <person name="Kugler K."/>
            <person name="Rivarola-Duarte L."/>
            <person name="Spannagl M."/>
            <person name="Mayer K.F.X."/>
            <person name="Lu F.H."/>
            <person name="Bevan M.W."/>
            <person name="Leroy P."/>
            <person name="Li P."/>
            <person name="You F.M."/>
            <person name="Sun Q."/>
            <person name="Liu Z."/>
            <person name="Lyons E."/>
            <person name="Wicker T."/>
            <person name="Salzberg S.L."/>
            <person name="Devos K.M."/>
            <person name="Dvorak J."/>
        </authorList>
    </citation>
    <scope>NUCLEOTIDE SEQUENCE [LARGE SCALE GENOMIC DNA]</scope>
    <source>
        <strain evidence="15">cv. AL8/78</strain>
    </source>
</reference>
<reference evidence="16" key="1">
    <citation type="journal article" date="2014" name="Science">
        <title>Ancient hybridizations among the ancestral genomes of bread wheat.</title>
        <authorList>
            <consortium name="International Wheat Genome Sequencing Consortium,"/>
            <person name="Marcussen T."/>
            <person name="Sandve S.R."/>
            <person name="Heier L."/>
            <person name="Spannagl M."/>
            <person name="Pfeifer M."/>
            <person name="Jakobsen K.S."/>
            <person name="Wulff B.B."/>
            <person name="Steuernagel B."/>
            <person name="Mayer K.F."/>
            <person name="Olsen O.A."/>
        </authorList>
    </citation>
    <scope>NUCLEOTIDE SEQUENCE [LARGE SCALE GENOMIC DNA]</scope>
    <source>
        <strain evidence="16">cv. AL8/78</strain>
    </source>
</reference>
<reference evidence="16" key="2">
    <citation type="journal article" date="2017" name="Nat. Plants">
        <title>The Aegilops tauschii genome reveals multiple impacts of transposons.</title>
        <authorList>
            <person name="Zhao G."/>
            <person name="Zou C."/>
            <person name="Li K."/>
            <person name="Wang K."/>
            <person name="Li T."/>
            <person name="Gao L."/>
            <person name="Zhang X."/>
            <person name="Wang H."/>
            <person name="Yang Z."/>
            <person name="Liu X."/>
            <person name="Jiang W."/>
            <person name="Mao L."/>
            <person name="Kong X."/>
            <person name="Jiao Y."/>
            <person name="Jia J."/>
        </authorList>
    </citation>
    <scope>NUCLEOTIDE SEQUENCE [LARGE SCALE GENOMIC DNA]</scope>
    <source>
        <strain evidence="16">cv. AL8/78</strain>
    </source>
</reference>
<protein>
    <recommendedName>
        <fullName evidence="14">Ionotropic glutamate receptor C-terminal domain-containing protein</fullName>
    </recommendedName>
</protein>
<dbReference type="AlphaFoldDB" id="A0A453QZY0"/>
<dbReference type="GO" id="GO:0015276">
    <property type="term" value="F:ligand-gated monoatomic ion channel activity"/>
    <property type="evidence" value="ECO:0007669"/>
    <property type="project" value="InterPro"/>
</dbReference>
<evidence type="ECO:0000256" key="2">
    <source>
        <dbReference type="ARBA" id="ARBA00022448"/>
    </source>
</evidence>
<dbReference type="EnsemblPlants" id="AET7Gv20388400.1">
    <property type="protein sequence ID" value="AET7Gv20388400.1"/>
    <property type="gene ID" value="AET7Gv20388400"/>
</dbReference>
<dbReference type="SUPFAM" id="SSF53850">
    <property type="entry name" value="Periplasmic binding protein-like II"/>
    <property type="match status" value="1"/>
</dbReference>
<evidence type="ECO:0000313" key="16">
    <source>
        <dbReference type="Proteomes" id="UP000015105"/>
    </source>
</evidence>
<evidence type="ECO:0000256" key="8">
    <source>
        <dbReference type="ARBA" id="ARBA00023180"/>
    </source>
</evidence>
<sequence length="289" mass="31396">MVIWCFVVLVIVQSYTASLSSILTAKRLRPSVTNLGQLLSDGDYIGYPSGSFVYSVLKKQGFAKNRLKAYAMEEEYANALRKGSKNGGVAAIVDELPYLTSFLSDPRYHNEFQMVNGLYKTPGFGFVFPQDSPLVHSLSVAILGLIGGDEGSRIEAKWLGTTTPLPSYGIPNTDTTPLTLRSFSGLFIITVCISALMLLIRIAKLVHAKYTKVRHSDMQSADGDGGSEGHGGSVTLQNDMGDRPTDDQPHHEARYEDPQGVSGIRESPGDVEPNGSVPEYAILIEMSTQ</sequence>
<evidence type="ECO:0000256" key="7">
    <source>
        <dbReference type="ARBA" id="ARBA00023170"/>
    </source>
</evidence>
<evidence type="ECO:0000256" key="12">
    <source>
        <dbReference type="SAM" id="Phobius"/>
    </source>
</evidence>
<feature type="compositionally biased region" description="Basic and acidic residues" evidence="11">
    <location>
        <begin position="240"/>
        <end position="257"/>
    </location>
</feature>
<keyword evidence="4 12" id="KW-1133">Transmembrane helix</keyword>
<keyword evidence="8" id="KW-0325">Glycoprotein</keyword>
<keyword evidence="7" id="KW-0675">Receptor</keyword>
<dbReference type="Pfam" id="PF00060">
    <property type="entry name" value="Lig_chan"/>
    <property type="match status" value="1"/>
</dbReference>
<evidence type="ECO:0000259" key="14">
    <source>
        <dbReference type="SMART" id="SM00079"/>
    </source>
</evidence>